<dbReference type="InterPro" id="IPR050689">
    <property type="entry name" value="FKBP-type_PPIase"/>
</dbReference>
<evidence type="ECO:0000256" key="6">
    <source>
        <dbReference type="PROSITE-ProRule" id="PRU00277"/>
    </source>
</evidence>
<dbReference type="OrthoDB" id="1902587at2759"/>
<accession>A0A9P4TUG8</accession>
<dbReference type="InterPro" id="IPR046357">
    <property type="entry name" value="PPIase_dom_sf"/>
</dbReference>
<dbReference type="EMBL" id="MU007081">
    <property type="protein sequence ID" value="KAF2423474.1"/>
    <property type="molecule type" value="Genomic_DNA"/>
</dbReference>
<dbReference type="PANTHER" id="PTHR10516">
    <property type="entry name" value="PEPTIDYL-PROLYL CIS-TRANS ISOMERASE"/>
    <property type="match status" value="1"/>
</dbReference>
<dbReference type="GO" id="GO:0003755">
    <property type="term" value="F:peptidyl-prolyl cis-trans isomerase activity"/>
    <property type="evidence" value="ECO:0007669"/>
    <property type="project" value="UniProtKB-KW"/>
</dbReference>
<evidence type="ECO:0000256" key="4">
    <source>
        <dbReference type="ARBA" id="ARBA00023235"/>
    </source>
</evidence>
<protein>
    <recommendedName>
        <fullName evidence="2 6">peptidylprolyl isomerase</fullName>
        <ecNumber evidence="2 6">5.2.1.8</ecNumber>
    </recommendedName>
</protein>
<dbReference type="AlphaFoldDB" id="A0A9P4TUG8"/>
<organism evidence="8 9">
    <name type="scientific">Tothia fuscella</name>
    <dbReference type="NCBI Taxonomy" id="1048955"/>
    <lineage>
        <taxon>Eukaryota</taxon>
        <taxon>Fungi</taxon>
        <taxon>Dikarya</taxon>
        <taxon>Ascomycota</taxon>
        <taxon>Pezizomycotina</taxon>
        <taxon>Dothideomycetes</taxon>
        <taxon>Pleosporomycetidae</taxon>
        <taxon>Venturiales</taxon>
        <taxon>Cylindrosympodiaceae</taxon>
        <taxon>Tothia</taxon>
    </lineage>
</organism>
<dbReference type="PROSITE" id="PS50059">
    <property type="entry name" value="FKBP_PPIASE"/>
    <property type="match status" value="1"/>
</dbReference>
<evidence type="ECO:0000259" key="7">
    <source>
        <dbReference type="PROSITE" id="PS50059"/>
    </source>
</evidence>
<evidence type="ECO:0000256" key="5">
    <source>
        <dbReference type="ARBA" id="ARBA00038106"/>
    </source>
</evidence>
<comment type="similarity">
    <text evidence="5">Belongs to the FKBP-type PPIase family. FKBP1 subfamily.</text>
</comment>
<keyword evidence="9" id="KW-1185">Reference proteome</keyword>
<evidence type="ECO:0000256" key="2">
    <source>
        <dbReference type="ARBA" id="ARBA00013194"/>
    </source>
</evidence>
<proteinExistence type="inferred from homology"/>
<comment type="caution">
    <text evidence="8">The sequence shown here is derived from an EMBL/GenBank/DDBJ whole genome shotgun (WGS) entry which is preliminary data.</text>
</comment>
<keyword evidence="4 6" id="KW-0413">Isomerase</keyword>
<sequence length="73" mass="7867">MPHKKGSETPFDTSVGRGEFDTKIGIGRVIRGWDEGIVTMSLGEKATLVISSDYAYGSRGFPQLIPPNATLVL</sequence>
<comment type="catalytic activity">
    <reaction evidence="1 6">
        <text>[protein]-peptidylproline (omega=180) = [protein]-peptidylproline (omega=0)</text>
        <dbReference type="Rhea" id="RHEA:16237"/>
        <dbReference type="Rhea" id="RHEA-COMP:10747"/>
        <dbReference type="Rhea" id="RHEA-COMP:10748"/>
        <dbReference type="ChEBI" id="CHEBI:83833"/>
        <dbReference type="ChEBI" id="CHEBI:83834"/>
        <dbReference type="EC" id="5.2.1.8"/>
    </reaction>
</comment>
<dbReference type="InterPro" id="IPR001179">
    <property type="entry name" value="PPIase_FKBP_dom"/>
</dbReference>
<keyword evidence="3 6" id="KW-0697">Rotamase</keyword>
<evidence type="ECO:0000313" key="9">
    <source>
        <dbReference type="Proteomes" id="UP000800235"/>
    </source>
</evidence>
<name>A0A9P4TUG8_9PEZI</name>
<dbReference type="EC" id="5.2.1.8" evidence="2 6"/>
<dbReference type="Pfam" id="PF00254">
    <property type="entry name" value="FKBP_C"/>
    <property type="match status" value="1"/>
</dbReference>
<feature type="domain" description="PPIase FKBP-type" evidence="7">
    <location>
        <begin position="1"/>
        <end position="73"/>
    </location>
</feature>
<dbReference type="PANTHER" id="PTHR10516:SF443">
    <property type="entry name" value="FK506-BINDING PROTEIN 59-RELATED"/>
    <property type="match status" value="1"/>
</dbReference>
<dbReference type="GO" id="GO:0005737">
    <property type="term" value="C:cytoplasm"/>
    <property type="evidence" value="ECO:0007669"/>
    <property type="project" value="TreeGrafter"/>
</dbReference>
<dbReference type="Proteomes" id="UP000800235">
    <property type="component" value="Unassembled WGS sequence"/>
</dbReference>
<evidence type="ECO:0000313" key="8">
    <source>
        <dbReference type="EMBL" id="KAF2423474.1"/>
    </source>
</evidence>
<dbReference type="Gene3D" id="3.10.50.40">
    <property type="match status" value="1"/>
</dbReference>
<reference evidence="8" key="1">
    <citation type="journal article" date="2020" name="Stud. Mycol.">
        <title>101 Dothideomycetes genomes: a test case for predicting lifestyles and emergence of pathogens.</title>
        <authorList>
            <person name="Haridas S."/>
            <person name="Albert R."/>
            <person name="Binder M."/>
            <person name="Bloem J."/>
            <person name="Labutti K."/>
            <person name="Salamov A."/>
            <person name="Andreopoulos B."/>
            <person name="Baker S."/>
            <person name="Barry K."/>
            <person name="Bills G."/>
            <person name="Bluhm B."/>
            <person name="Cannon C."/>
            <person name="Castanera R."/>
            <person name="Culley D."/>
            <person name="Daum C."/>
            <person name="Ezra D."/>
            <person name="Gonzalez J."/>
            <person name="Henrissat B."/>
            <person name="Kuo A."/>
            <person name="Liang C."/>
            <person name="Lipzen A."/>
            <person name="Lutzoni F."/>
            <person name="Magnuson J."/>
            <person name="Mondo S."/>
            <person name="Nolan M."/>
            <person name="Ohm R."/>
            <person name="Pangilinan J."/>
            <person name="Park H.-J."/>
            <person name="Ramirez L."/>
            <person name="Alfaro M."/>
            <person name="Sun H."/>
            <person name="Tritt A."/>
            <person name="Yoshinaga Y."/>
            <person name="Zwiers L.-H."/>
            <person name="Turgeon B."/>
            <person name="Goodwin S."/>
            <person name="Spatafora J."/>
            <person name="Crous P."/>
            <person name="Grigoriev I."/>
        </authorList>
    </citation>
    <scope>NUCLEOTIDE SEQUENCE</scope>
    <source>
        <strain evidence="8">CBS 130266</strain>
    </source>
</reference>
<dbReference type="SUPFAM" id="SSF54534">
    <property type="entry name" value="FKBP-like"/>
    <property type="match status" value="1"/>
</dbReference>
<gene>
    <name evidence="8" type="ORF">EJ08DRAFT_652734</name>
</gene>
<evidence type="ECO:0000256" key="1">
    <source>
        <dbReference type="ARBA" id="ARBA00000971"/>
    </source>
</evidence>
<evidence type="ECO:0000256" key="3">
    <source>
        <dbReference type="ARBA" id="ARBA00023110"/>
    </source>
</evidence>